<dbReference type="Pfam" id="PF13177">
    <property type="entry name" value="DNA_pol3_delta2"/>
    <property type="match status" value="1"/>
</dbReference>
<dbReference type="InterPro" id="IPR050238">
    <property type="entry name" value="DNA_Rep/Repair_Clamp_Loader"/>
</dbReference>
<accession>A0A9D1IF76</accession>
<dbReference type="InterPro" id="IPR027417">
    <property type="entry name" value="P-loop_NTPase"/>
</dbReference>
<gene>
    <name evidence="1" type="ORF">IAC53_07250</name>
</gene>
<keyword evidence="1" id="KW-0067">ATP-binding</keyword>
<protein>
    <submittedName>
        <fullName evidence="1">ATP-binding protein</fullName>
    </submittedName>
</protein>
<dbReference type="GO" id="GO:0005524">
    <property type="term" value="F:ATP binding"/>
    <property type="evidence" value="ECO:0007669"/>
    <property type="project" value="UniProtKB-KW"/>
</dbReference>
<organism evidence="1 2">
    <name type="scientific">Candidatus Fimenecus excrementigallinarum</name>
    <dbReference type="NCBI Taxonomy" id="2840816"/>
    <lineage>
        <taxon>Bacteria</taxon>
        <taxon>Bacillati</taxon>
        <taxon>Bacillota</taxon>
        <taxon>Clostridia</taxon>
        <taxon>Candidatus Fimenecus</taxon>
    </lineage>
</organism>
<dbReference type="GO" id="GO:0006261">
    <property type="term" value="P:DNA-templated DNA replication"/>
    <property type="evidence" value="ECO:0007669"/>
    <property type="project" value="TreeGrafter"/>
</dbReference>
<dbReference type="SUPFAM" id="SSF52540">
    <property type="entry name" value="P-loop containing nucleoside triphosphate hydrolases"/>
    <property type="match status" value="1"/>
</dbReference>
<evidence type="ECO:0000313" key="1">
    <source>
        <dbReference type="EMBL" id="HIU36380.1"/>
    </source>
</evidence>
<dbReference type="PANTHER" id="PTHR11669">
    <property type="entry name" value="REPLICATION FACTOR C / DNA POLYMERASE III GAMMA-TAU SUBUNIT"/>
    <property type="match status" value="1"/>
</dbReference>
<reference evidence="1" key="1">
    <citation type="submission" date="2020-10" db="EMBL/GenBank/DDBJ databases">
        <authorList>
            <person name="Gilroy R."/>
        </authorList>
    </citation>
    <scope>NUCLEOTIDE SEQUENCE</scope>
    <source>
        <strain evidence="1">ChiGjej1B1-19959</strain>
    </source>
</reference>
<dbReference type="Proteomes" id="UP000824071">
    <property type="component" value="Unassembled WGS sequence"/>
</dbReference>
<comment type="caution">
    <text evidence="1">The sequence shown here is derived from an EMBL/GenBank/DDBJ whole genome shotgun (WGS) entry which is preliminary data.</text>
</comment>
<sequence length="289" mass="30936">MSGTLPLTPSDRKFVESRLLSRTFPQTVLLEGGSDDARRSLADYLACALVCTGSGARPCGACGACRKCASGSHPDIRRLGPEKKNGTFKVEFCRFVRQDAFVVPNDGDTKVYILDDCQTMNDSAENALLKILEEPPAGVYFLLTCPTSGALLPTIRSRAVALTLTGAEEAFGEETLGTALSLAKALKTSEWALLQATAALERDRTETGNVLRCLCAALGEALCRRAGAKARPALGETPALLSASFTTPQLYALLKEAQALTAENDGYENANLLLTALCYRLYRAAHQHT</sequence>
<evidence type="ECO:0000313" key="2">
    <source>
        <dbReference type="Proteomes" id="UP000824071"/>
    </source>
</evidence>
<dbReference type="AlphaFoldDB" id="A0A9D1IF76"/>
<proteinExistence type="predicted"/>
<reference evidence="1" key="2">
    <citation type="journal article" date="2021" name="PeerJ">
        <title>Extensive microbial diversity within the chicken gut microbiome revealed by metagenomics and culture.</title>
        <authorList>
            <person name="Gilroy R."/>
            <person name="Ravi A."/>
            <person name="Getino M."/>
            <person name="Pursley I."/>
            <person name="Horton D.L."/>
            <person name="Alikhan N.F."/>
            <person name="Baker D."/>
            <person name="Gharbi K."/>
            <person name="Hall N."/>
            <person name="Watson M."/>
            <person name="Adriaenssens E.M."/>
            <person name="Foster-Nyarko E."/>
            <person name="Jarju S."/>
            <person name="Secka A."/>
            <person name="Antonio M."/>
            <person name="Oren A."/>
            <person name="Chaudhuri R.R."/>
            <person name="La Ragione R."/>
            <person name="Hildebrand F."/>
            <person name="Pallen M.J."/>
        </authorList>
    </citation>
    <scope>NUCLEOTIDE SEQUENCE</scope>
    <source>
        <strain evidence="1">ChiGjej1B1-19959</strain>
    </source>
</reference>
<keyword evidence="1" id="KW-0547">Nucleotide-binding</keyword>
<dbReference type="Gene3D" id="3.40.50.300">
    <property type="entry name" value="P-loop containing nucleotide triphosphate hydrolases"/>
    <property type="match status" value="1"/>
</dbReference>
<name>A0A9D1IF76_9FIRM</name>
<dbReference type="EMBL" id="DVMW01000041">
    <property type="protein sequence ID" value="HIU36380.1"/>
    <property type="molecule type" value="Genomic_DNA"/>
</dbReference>
<dbReference type="PANTHER" id="PTHR11669:SF8">
    <property type="entry name" value="DNA POLYMERASE III SUBUNIT DELTA"/>
    <property type="match status" value="1"/>
</dbReference>